<sequence>MVETLDAGIKLAVLLEGSFALDVDGAGLQQQHAAESSLFTSSRAWQLDHSFARGCTLHYLTLFVDAALVSDVLEADLPDMTQVRQVNRLTPLAMVSVTNSILHGPFAGAAGRLHAAGKALELAALAVDLIVSPSSSSEVALASASEARRLNDLHAYIGEHWRELPTLDQLARRFGFGLRAMTTGFRRLYGCSISEHARELRLREGWRLLDAGMSATLAAEAVGYTLPHFTAAFASRFGITPGALARHGTQGRKI</sequence>
<dbReference type="GO" id="GO:0003700">
    <property type="term" value="F:DNA-binding transcription factor activity"/>
    <property type="evidence" value="ECO:0007669"/>
    <property type="project" value="InterPro"/>
</dbReference>
<dbReference type="Pfam" id="PF12833">
    <property type="entry name" value="HTH_18"/>
    <property type="match status" value="1"/>
</dbReference>
<evidence type="ECO:0000256" key="2">
    <source>
        <dbReference type="ARBA" id="ARBA00023163"/>
    </source>
</evidence>
<keyword evidence="1" id="KW-0805">Transcription regulation</keyword>
<proteinExistence type="predicted"/>
<protein>
    <submittedName>
        <fullName evidence="4">Helix-turn-helix transcriptional regulator</fullName>
    </submittedName>
</protein>
<dbReference type="SMART" id="SM00342">
    <property type="entry name" value="HTH_ARAC"/>
    <property type="match status" value="1"/>
</dbReference>
<evidence type="ECO:0000313" key="4">
    <source>
        <dbReference type="EMBL" id="QJR02425.1"/>
    </source>
</evidence>
<dbReference type="InterPro" id="IPR018060">
    <property type="entry name" value="HTH_AraC"/>
</dbReference>
<feature type="domain" description="HTH araC/xylS-type" evidence="3">
    <location>
        <begin position="151"/>
        <end position="247"/>
    </location>
</feature>
<dbReference type="EMBL" id="CP053021">
    <property type="protein sequence ID" value="QJR02425.1"/>
    <property type="molecule type" value="Genomic_DNA"/>
</dbReference>
<evidence type="ECO:0000256" key="1">
    <source>
        <dbReference type="ARBA" id="ARBA00023015"/>
    </source>
</evidence>
<name>A0A6M4G5C1_SPHYA</name>
<dbReference type="PROSITE" id="PS01124">
    <property type="entry name" value="HTH_ARAC_FAMILY_2"/>
    <property type="match status" value="1"/>
</dbReference>
<dbReference type="InterPro" id="IPR009057">
    <property type="entry name" value="Homeodomain-like_sf"/>
</dbReference>
<evidence type="ECO:0000313" key="5">
    <source>
        <dbReference type="Proteomes" id="UP000502611"/>
    </source>
</evidence>
<dbReference type="PANTHER" id="PTHR47893">
    <property type="entry name" value="REGULATORY PROTEIN PCHR"/>
    <property type="match status" value="1"/>
</dbReference>
<reference evidence="4 5" key="1">
    <citation type="submission" date="2020-04" db="EMBL/GenBank/DDBJ databases">
        <title>The Whole Genome Analysis of High salt-tolerant Sphingobium yanoikuyae YC-XJ2 with Aryl organophosphorus flame retardants (aryl-OPFRs)-degrading capacity and characteristics of Related phosphotriesterase.</title>
        <authorList>
            <person name="Li X."/>
        </authorList>
    </citation>
    <scope>NUCLEOTIDE SEQUENCE [LARGE SCALE GENOMIC DNA]</scope>
    <source>
        <strain evidence="4 5">YC-XJ2</strain>
    </source>
</reference>
<dbReference type="PANTHER" id="PTHR47893:SF1">
    <property type="entry name" value="REGULATORY PROTEIN PCHR"/>
    <property type="match status" value="1"/>
</dbReference>
<accession>A0A6M4G5C1</accession>
<organism evidence="4 5">
    <name type="scientific">Sphingobium yanoikuyae</name>
    <name type="common">Sphingomonas yanoikuyae</name>
    <dbReference type="NCBI Taxonomy" id="13690"/>
    <lineage>
        <taxon>Bacteria</taxon>
        <taxon>Pseudomonadati</taxon>
        <taxon>Pseudomonadota</taxon>
        <taxon>Alphaproteobacteria</taxon>
        <taxon>Sphingomonadales</taxon>
        <taxon>Sphingomonadaceae</taxon>
        <taxon>Sphingobium</taxon>
    </lineage>
</organism>
<gene>
    <name evidence="4" type="ORF">HH800_09680</name>
</gene>
<dbReference type="InterPro" id="IPR053142">
    <property type="entry name" value="PchR_regulatory_protein"/>
</dbReference>
<dbReference type="AlphaFoldDB" id="A0A6M4G5C1"/>
<evidence type="ECO:0000259" key="3">
    <source>
        <dbReference type="PROSITE" id="PS01124"/>
    </source>
</evidence>
<dbReference type="GO" id="GO:0043565">
    <property type="term" value="F:sequence-specific DNA binding"/>
    <property type="evidence" value="ECO:0007669"/>
    <property type="project" value="InterPro"/>
</dbReference>
<dbReference type="RefSeq" id="WP_169860912.1">
    <property type="nucleotide sequence ID" value="NZ_CP053021.1"/>
</dbReference>
<dbReference type="Gene3D" id="1.10.10.60">
    <property type="entry name" value="Homeodomain-like"/>
    <property type="match status" value="1"/>
</dbReference>
<dbReference type="Proteomes" id="UP000502611">
    <property type="component" value="Chromosome"/>
</dbReference>
<dbReference type="SUPFAM" id="SSF46689">
    <property type="entry name" value="Homeodomain-like"/>
    <property type="match status" value="1"/>
</dbReference>
<keyword evidence="2" id="KW-0804">Transcription</keyword>